<keyword evidence="9" id="KW-0028">Amino-acid biosynthesis</keyword>
<dbReference type="UniPathway" id="UPA00193"/>
<comment type="catalytic activity">
    <reaction evidence="9">
        <text>(6R)-5,10-methylene-5,6,7,8-tetrahydrofolate + NADP(+) = (6R)-5,10-methenyltetrahydrofolate + NADPH</text>
        <dbReference type="Rhea" id="RHEA:22812"/>
        <dbReference type="ChEBI" id="CHEBI:15636"/>
        <dbReference type="ChEBI" id="CHEBI:57455"/>
        <dbReference type="ChEBI" id="CHEBI:57783"/>
        <dbReference type="ChEBI" id="CHEBI:58349"/>
        <dbReference type="EC" id="1.5.1.5"/>
    </reaction>
</comment>
<comment type="caution">
    <text evidence="9">Lacks conserved residue(s) required for the propagation of feature annotation.</text>
</comment>
<dbReference type="InterPro" id="IPR046346">
    <property type="entry name" value="Aminoacid_DH-like_N_sf"/>
</dbReference>
<evidence type="ECO:0000259" key="10">
    <source>
        <dbReference type="Pfam" id="PF00763"/>
    </source>
</evidence>
<dbReference type="GO" id="GO:0006164">
    <property type="term" value="P:purine nucleotide biosynthetic process"/>
    <property type="evidence" value="ECO:0007669"/>
    <property type="project" value="UniProtKB-KW"/>
</dbReference>
<dbReference type="GO" id="GO:0000105">
    <property type="term" value="P:L-histidine biosynthetic process"/>
    <property type="evidence" value="ECO:0007669"/>
    <property type="project" value="UniProtKB-KW"/>
</dbReference>
<keyword evidence="6 9" id="KW-0560">Oxidoreductase</keyword>
<keyword evidence="9" id="KW-0368">Histidine biosynthesis</keyword>
<dbReference type="EMBL" id="LCAG01000025">
    <property type="protein sequence ID" value="KKR85965.1"/>
    <property type="molecule type" value="Genomic_DNA"/>
</dbReference>
<evidence type="ECO:0000256" key="9">
    <source>
        <dbReference type="HAMAP-Rule" id="MF_01576"/>
    </source>
</evidence>
<evidence type="ECO:0000256" key="4">
    <source>
        <dbReference type="ARBA" id="ARBA00022801"/>
    </source>
</evidence>
<dbReference type="GO" id="GO:0005829">
    <property type="term" value="C:cytosol"/>
    <property type="evidence" value="ECO:0007669"/>
    <property type="project" value="TreeGrafter"/>
</dbReference>
<dbReference type="AlphaFoldDB" id="A0A0G0WNE0"/>
<comment type="pathway">
    <text evidence="1 9">One-carbon metabolism; tetrahydrofolate interconversion.</text>
</comment>
<evidence type="ECO:0000256" key="5">
    <source>
        <dbReference type="ARBA" id="ARBA00022857"/>
    </source>
</evidence>
<evidence type="ECO:0000256" key="1">
    <source>
        <dbReference type="ARBA" id="ARBA00004777"/>
    </source>
</evidence>
<evidence type="ECO:0000256" key="7">
    <source>
        <dbReference type="ARBA" id="ARBA00023167"/>
    </source>
</evidence>
<keyword evidence="4 9" id="KW-0378">Hydrolase</keyword>
<feature type="domain" description="Tetrahydrofolate dehydrogenase/cyclohydrolase catalytic" evidence="10">
    <location>
        <begin position="3"/>
        <end position="111"/>
    </location>
</feature>
<dbReference type="InterPro" id="IPR020630">
    <property type="entry name" value="THF_DH/CycHdrlase_cat_dom"/>
</dbReference>
<keyword evidence="3 9" id="KW-0658">Purine biosynthesis</keyword>
<feature type="binding site" evidence="9">
    <location>
        <begin position="145"/>
        <end position="147"/>
    </location>
    <ligand>
        <name>NADP(+)</name>
        <dbReference type="ChEBI" id="CHEBI:58349"/>
    </ligand>
</feature>
<dbReference type="EC" id="1.5.1.5" evidence="9"/>
<gene>
    <name evidence="9" type="primary">folD</name>
    <name evidence="12" type="ORF">UU34_C0025G0007</name>
</gene>
<protein>
    <recommendedName>
        <fullName evidence="9">Bifunctional protein FolD</fullName>
    </recommendedName>
    <domain>
        <recommendedName>
            <fullName evidence="9">Methylenetetrahydrofolate dehydrogenase</fullName>
            <ecNumber evidence="9">1.5.1.5</ecNumber>
        </recommendedName>
    </domain>
    <domain>
        <recommendedName>
            <fullName evidence="9">Methenyltetrahydrofolate cyclohydrolase</fullName>
            <ecNumber evidence="9">3.5.4.9</ecNumber>
        </recommendedName>
    </domain>
</protein>
<evidence type="ECO:0000256" key="3">
    <source>
        <dbReference type="ARBA" id="ARBA00022755"/>
    </source>
</evidence>
<evidence type="ECO:0000256" key="2">
    <source>
        <dbReference type="ARBA" id="ARBA00022563"/>
    </source>
</evidence>
<dbReference type="InterPro" id="IPR036291">
    <property type="entry name" value="NAD(P)-bd_dom_sf"/>
</dbReference>
<dbReference type="SUPFAM" id="SSF53223">
    <property type="entry name" value="Aminoacid dehydrogenase-like, N-terminal domain"/>
    <property type="match status" value="1"/>
</dbReference>
<evidence type="ECO:0000259" key="11">
    <source>
        <dbReference type="Pfam" id="PF02882"/>
    </source>
</evidence>
<comment type="subunit">
    <text evidence="9">Homodimer.</text>
</comment>
<dbReference type="EC" id="3.5.4.9" evidence="9"/>
<dbReference type="Gene3D" id="3.40.50.10860">
    <property type="entry name" value="Leucine Dehydrogenase, chain A, domain 1"/>
    <property type="match status" value="1"/>
</dbReference>
<feature type="domain" description="Tetrahydrofolate dehydrogenase/cyclohydrolase NAD(P)-binding" evidence="11">
    <location>
        <begin position="122"/>
        <end position="250"/>
    </location>
</feature>
<comment type="similarity">
    <text evidence="9">Belongs to the tetrahydrofolate dehydrogenase/cyclohydrolase family.</text>
</comment>
<dbReference type="Gene3D" id="3.40.50.720">
    <property type="entry name" value="NAD(P)-binding Rossmann-like Domain"/>
    <property type="match status" value="1"/>
</dbReference>
<dbReference type="HAMAP" id="MF_01576">
    <property type="entry name" value="THF_DHG_CYH"/>
    <property type="match status" value="1"/>
</dbReference>
<sequence>MKIDGRAIAERIYNTLAGEITHLAITPTLAVIQVGDDEASSIYINQKKKAAQRIGANLVHTKFPLNISIAKINKTITQYNNDSSIHGVIVQRPLPPHIKMIQIILMKKDVDGFLPHSPYTPPVAAAVMTILNEIHVTSGNCAVIGRGETAGGPIAETLRKKGWTVTVVHSNTKNPSEIIKKARIVISCVGKGKVITRDMVHKDTILIGVGRGDYDEDEIKDIVAYYTPTPGGVGPINVACLMQNLVKATTASYRS</sequence>
<dbReference type="GO" id="GO:0009086">
    <property type="term" value="P:methionine biosynthetic process"/>
    <property type="evidence" value="ECO:0007669"/>
    <property type="project" value="UniProtKB-KW"/>
</dbReference>
<evidence type="ECO:0000313" key="12">
    <source>
        <dbReference type="EMBL" id="KKR85965.1"/>
    </source>
</evidence>
<reference evidence="12 13" key="1">
    <citation type="journal article" date="2015" name="Nature">
        <title>rRNA introns, odd ribosomes, and small enigmatic genomes across a large radiation of phyla.</title>
        <authorList>
            <person name="Brown C.T."/>
            <person name="Hug L.A."/>
            <person name="Thomas B.C."/>
            <person name="Sharon I."/>
            <person name="Castelle C.J."/>
            <person name="Singh A."/>
            <person name="Wilkins M.J."/>
            <person name="Williams K.H."/>
            <person name="Banfield J.F."/>
        </authorList>
    </citation>
    <scope>NUCLEOTIDE SEQUENCE [LARGE SCALE GENOMIC DNA]</scope>
</reference>
<dbReference type="PRINTS" id="PR00085">
    <property type="entry name" value="THFDHDRGNASE"/>
</dbReference>
<dbReference type="InterPro" id="IPR000672">
    <property type="entry name" value="THF_DH/CycHdrlase"/>
</dbReference>
<name>A0A0G0WNE0_9BACT</name>
<keyword evidence="8 9" id="KW-0511">Multifunctional enzyme</keyword>
<dbReference type="GO" id="GO:0004477">
    <property type="term" value="F:methenyltetrahydrofolate cyclohydrolase activity"/>
    <property type="evidence" value="ECO:0007669"/>
    <property type="project" value="UniProtKB-UniRule"/>
</dbReference>
<comment type="caution">
    <text evidence="12">The sequence shown here is derived from an EMBL/GenBank/DDBJ whole genome shotgun (WGS) entry which is preliminary data.</text>
</comment>
<proteinExistence type="inferred from homology"/>
<dbReference type="InterPro" id="IPR020631">
    <property type="entry name" value="THF_DH/CycHdrlase_NAD-bd_dom"/>
</dbReference>
<organism evidence="12 13">
    <name type="scientific">Candidatus Curtissbacteria bacterium GW2011_GWA1_41_11</name>
    <dbReference type="NCBI Taxonomy" id="1618409"/>
    <lineage>
        <taxon>Bacteria</taxon>
        <taxon>Candidatus Curtissiibacteriota</taxon>
    </lineage>
</organism>
<keyword evidence="2 9" id="KW-0554">One-carbon metabolism</keyword>
<keyword evidence="5 9" id="KW-0521">NADP</keyword>
<dbReference type="GO" id="GO:0004488">
    <property type="term" value="F:methylenetetrahydrofolate dehydrogenase (NADP+) activity"/>
    <property type="evidence" value="ECO:0007669"/>
    <property type="project" value="UniProtKB-UniRule"/>
</dbReference>
<evidence type="ECO:0000313" key="13">
    <source>
        <dbReference type="Proteomes" id="UP000034854"/>
    </source>
</evidence>
<dbReference type="Proteomes" id="UP000034854">
    <property type="component" value="Unassembled WGS sequence"/>
</dbReference>
<dbReference type="PANTHER" id="PTHR48099:SF5">
    <property type="entry name" value="C-1-TETRAHYDROFOLATE SYNTHASE, CYTOPLASMIC"/>
    <property type="match status" value="1"/>
</dbReference>
<evidence type="ECO:0000256" key="6">
    <source>
        <dbReference type="ARBA" id="ARBA00023002"/>
    </source>
</evidence>
<accession>A0A0G0WNE0</accession>
<dbReference type="PANTHER" id="PTHR48099">
    <property type="entry name" value="C-1-TETRAHYDROFOLATE SYNTHASE, CYTOPLASMIC-RELATED"/>
    <property type="match status" value="1"/>
</dbReference>
<dbReference type="Pfam" id="PF02882">
    <property type="entry name" value="THF_DHG_CYH_C"/>
    <property type="match status" value="1"/>
</dbReference>
<comment type="catalytic activity">
    <reaction evidence="9">
        <text>(6R)-5,10-methenyltetrahydrofolate + H2O = (6R)-10-formyltetrahydrofolate + H(+)</text>
        <dbReference type="Rhea" id="RHEA:23700"/>
        <dbReference type="ChEBI" id="CHEBI:15377"/>
        <dbReference type="ChEBI" id="CHEBI:15378"/>
        <dbReference type="ChEBI" id="CHEBI:57455"/>
        <dbReference type="ChEBI" id="CHEBI:195366"/>
        <dbReference type="EC" id="3.5.4.9"/>
    </reaction>
</comment>
<comment type="function">
    <text evidence="9">Catalyzes the oxidation of 5,10-methylenetetrahydrofolate to 5,10-methenyltetrahydrofolate and then the hydrolysis of 5,10-methenyltetrahydrofolate to 10-formyltetrahydrofolate.</text>
</comment>
<dbReference type="SUPFAM" id="SSF51735">
    <property type="entry name" value="NAD(P)-binding Rossmann-fold domains"/>
    <property type="match status" value="1"/>
</dbReference>
<dbReference type="Pfam" id="PF00763">
    <property type="entry name" value="THF_DHG_CYH"/>
    <property type="match status" value="1"/>
</dbReference>
<evidence type="ECO:0000256" key="8">
    <source>
        <dbReference type="ARBA" id="ARBA00023268"/>
    </source>
</evidence>
<dbReference type="GO" id="GO:0035999">
    <property type="term" value="P:tetrahydrofolate interconversion"/>
    <property type="evidence" value="ECO:0007669"/>
    <property type="project" value="UniProtKB-UniRule"/>
</dbReference>
<keyword evidence="7 9" id="KW-0486">Methionine biosynthesis</keyword>